<sequence length="399" mass="44279">MDESCASGSPPCPPCVTLSISADLTGQARAAYVHVPFCAHRCGYCDFTLVAGRDDLIDDYLAALEVELRSLGHPRQVDTLFFGGGTPTHLPADQLDRLLKMVLHWFEPTADGEFSVEANPYGLDGEKVQALARNGVNRVSLGVQSFDAAHLETLERDHRRDDIVAAMERLRGSSIRSVGIDLIFAVPGQTVDNWRSTLDQAIALAPDHISTYGLTFERGTAFWSRKLKGTLRPVPDETERGMYALAMDRLPEAGFQQYEISNFARPGHRSRHNEVYWRAESHYGVGPGAAAYLDGTRRLNHRSVTTWIRRTLAGQPAHGETETLSPEDRAREGIMLGLRKVEGVERDRFAHQFGLDLDELVGSTIQEMCGRGWLEDTGEAIRLTREGRFVADTVIAEFL</sequence>
<dbReference type="Pfam" id="PF06969">
    <property type="entry name" value="HemN_C"/>
    <property type="match status" value="1"/>
</dbReference>
<dbReference type="SFLD" id="SFLDS00029">
    <property type="entry name" value="Radical_SAM"/>
    <property type="match status" value="1"/>
</dbReference>
<dbReference type="AlphaFoldDB" id="A0A517Z0E6"/>
<dbReference type="KEGG" id="mri:Mal4_02070"/>
<comment type="function">
    <text evidence="2">Probably acts as a heme chaperone, transferring heme to an unknown acceptor. Binds one molecule of heme per monomer, possibly covalently. Binds 1 [4Fe-4S] cluster. The cluster is coordinated with 3 cysteines and an exchangeable S-adenosyl-L-methionine.</text>
</comment>
<keyword evidence="2" id="KW-0004">4Fe-4S</keyword>
<dbReference type="SUPFAM" id="SSF102114">
    <property type="entry name" value="Radical SAM enzymes"/>
    <property type="match status" value="1"/>
</dbReference>
<dbReference type="InterPro" id="IPR004559">
    <property type="entry name" value="HemW-like"/>
</dbReference>
<dbReference type="Proteomes" id="UP000320496">
    <property type="component" value="Chromosome"/>
</dbReference>
<accession>A0A517Z0E6</accession>
<protein>
    <recommendedName>
        <fullName evidence="2">Heme chaperone HemW</fullName>
    </recommendedName>
</protein>
<dbReference type="SMART" id="SM00729">
    <property type="entry name" value="Elp3"/>
    <property type="match status" value="1"/>
</dbReference>
<dbReference type="PANTHER" id="PTHR13932">
    <property type="entry name" value="COPROPORPHYRINIGEN III OXIDASE"/>
    <property type="match status" value="1"/>
</dbReference>
<dbReference type="InterPro" id="IPR023404">
    <property type="entry name" value="rSAM_horseshoe"/>
</dbReference>
<evidence type="ECO:0000259" key="3">
    <source>
        <dbReference type="PROSITE" id="PS51918"/>
    </source>
</evidence>
<dbReference type="GO" id="GO:0006779">
    <property type="term" value="P:porphyrin-containing compound biosynthetic process"/>
    <property type="evidence" value="ECO:0007669"/>
    <property type="project" value="InterPro"/>
</dbReference>
<evidence type="ECO:0000313" key="4">
    <source>
        <dbReference type="EMBL" id="QDU35925.1"/>
    </source>
</evidence>
<dbReference type="InterPro" id="IPR007197">
    <property type="entry name" value="rSAM"/>
</dbReference>
<dbReference type="InterPro" id="IPR034505">
    <property type="entry name" value="Coproporphyrinogen-III_oxidase"/>
</dbReference>
<dbReference type="SFLD" id="SFLDF00562">
    <property type="entry name" value="HemN-like__clustered_with_heat"/>
    <property type="match status" value="1"/>
</dbReference>
<dbReference type="PROSITE" id="PS51918">
    <property type="entry name" value="RADICAL_SAM"/>
    <property type="match status" value="1"/>
</dbReference>
<evidence type="ECO:0000256" key="2">
    <source>
        <dbReference type="RuleBase" id="RU364116"/>
    </source>
</evidence>
<evidence type="ECO:0000313" key="5">
    <source>
        <dbReference type="Proteomes" id="UP000320496"/>
    </source>
</evidence>
<keyword evidence="2" id="KW-0143">Chaperone</keyword>
<dbReference type="SFLD" id="SFLDG01082">
    <property type="entry name" value="B12-binding_domain_containing"/>
    <property type="match status" value="1"/>
</dbReference>
<comment type="similarity">
    <text evidence="1">Belongs to the anaerobic coproporphyrinogen-III oxidase family. HemW subfamily.</text>
</comment>
<organism evidence="4 5">
    <name type="scientific">Maioricimonas rarisocia</name>
    <dbReference type="NCBI Taxonomy" id="2528026"/>
    <lineage>
        <taxon>Bacteria</taxon>
        <taxon>Pseudomonadati</taxon>
        <taxon>Planctomycetota</taxon>
        <taxon>Planctomycetia</taxon>
        <taxon>Planctomycetales</taxon>
        <taxon>Planctomycetaceae</taxon>
        <taxon>Maioricimonas</taxon>
    </lineage>
</organism>
<dbReference type="EMBL" id="CP036275">
    <property type="protein sequence ID" value="QDU35925.1"/>
    <property type="molecule type" value="Genomic_DNA"/>
</dbReference>
<dbReference type="PANTHER" id="PTHR13932:SF5">
    <property type="entry name" value="RADICAL S-ADENOSYL METHIONINE DOMAIN-CONTAINING PROTEIN 1, MITOCHONDRIAL"/>
    <property type="match status" value="1"/>
</dbReference>
<dbReference type="GO" id="GO:0004109">
    <property type="term" value="F:coproporphyrinogen oxidase activity"/>
    <property type="evidence" value="ECO:0007669"/>
    <property type="project" value="InterPro"/>
</dbReference>
<dbReference type="GO" id="GO:0046872">
    <property type="term" value="F:metal ion binding"/>
    <property type="evidence" value="ECO:0007669"/>
    <property type="project" value="UniProtKB-UniRule"/>
</dbReference>
<dbReference type="InterPro" id="IPR058240">
    <property type="entry name" value="rSAM_sf"/>
</dbReference>
<dbReference type="InterPro" id="IPR006638">
    <property type="entry name" value="Elp3/MiaA/NifB-like_rSAM"/>
</dbReference>
<dbReference type="SFLD" id="SFLDG01065">
    <property type="entry name" value="anaerobic_coproporphyrinogen-I"/>
    <property type="match status" value="1"/>
</dbReference>
<dbReference type="Pfam" id="PF04055">
    <property type="entry name" value="Radical_SAM"/>
    <property type="match status" value="1"/>
</dbReference>
<feature type="domain" description="Radical SAM core" evidence="3">
    <location>
        <begin position="23"/>
        <end position="256"/>
    </location>
</feature>
<dbReference type="Gene3D" id="3.80.30.20">
    <property type="entry name" value="tm_1862 like domain"/>
    <property type="match status" value="1"/>
</dbReference>
<name>A0A517Z0E6_9PLAN</name>
<dbReference type="GO" id="GO:0051539">
    <property type="term" value="F:4 iron, 4 sulfur cluster binding"/>
    <property type="evidence" value="ECO:0007669"/>
    <property type="project" value="UniProtKB-UniRule"/>
</dbReference>
<keyword evidence="4" id="KW-0560">Oxidoreductase</keyword>
<dbReference type="OrthoDB" id="9808022at2"/>
<keyword evidence="2" id="KW-0479">Metal-binding</keyword>
<keyword evidence="2" id="KW-0963">Cytoplasm</keyword>
<keyword evidence="2" id="KW-0411">Iron-sulfur</keyword>
<gene>
    <name evidence="4" type="ORF">Mal4_02070</name>
</gene>
<keyword evidence="2" id="KW-0349">Heme</keyword>
<dbReference type="SFLD" id="SFLDF00288">
    <property type="entry name" value="HemN-like__clustered_with_nucl"/>
    <property type="match status" value="1"/>
</dbReference>
<keyword evidence="5" id="KW-1185">Reference proteome</keyword>
<dbReference type="NCBIfam" id="TIGR00539">
    <property type="entry name" value="hemN_rel"/>
    <property type="match status" value="1"/>
</dbReference>
<keyword evidence="2" id="KW-0949">S-adenosyl-L-methionine</keyword>
<proteinExistence type="inferred from homology"/>
<evidence type="ECO:0000256" key="1">
    <source>
        <dbReference type="ARBA" id="ARBA00006100"/>
    </source>
</evidence>
<keyword evidence="2" id="KW-0408">Iron</keyword>
<dbReference type="GO" id="GO:0005737">
    <property type="term" value="C:cytoplasm"/>
    <property type="evidence" value="ECO:0007669"/>
    <property type="project" value="UniProtKB-SubCell"/>
</dbReference>
<reference evidence="4 5" key="1">
    <citation type="submission" date="2019-02" db="EMBL/GenBank/DDBJ databases">
        <title>Deep-cultivation of Planctomycetes and their phenomic and genomic characterization uncovers novel biology.</title>
        <authorList>
            <person name="Wiegand S."/>
            <person name="Jogler M."/>
            <person name="Boedeker C."/>
            <person name="Pinto D."/>
            <person name="Vollmers J."/>
            <person name="Rivas-Marin E."/>
            <person name="Kohn T."/>
            <person name="Peeters S.H."/>
            <person name="Heuer A."/>
            <person name="Rast P."/>
            <person name="Oberbeckmann S."/>
            <person name="Bunk B."/>
            <person name="Jeske O."/>
            <person name="Meyerdierks A."/>
            <person name="Storesund J.E."/>
            <person name="Kallscheuer N."/>
            <person name="Luecker S."/>
            <person name="Lage O.M."/>
            <person name="Pohl T."/>
            <person name="Merkel B.J."/>
            <person name="Hornburger P."/>
            <person name="Mueller R.-W."/>
            <person name="Bruemmer F."/>
            <person name="Labrenz M."/>
            <person name="Spormann A.M."/>
            <person name="Op den Camp H."/>
            <person name="Overmann J."/>
            <person name="Amann R."/>
            <person name="Jetten M.S.M."/>
            <person name="Mascher T."/>
            <person name="Medema M.H."/>
            <person name="Devos D.P."/>
            <person name="Kaster A.-K."/>
            <person name="Ovreas L."/>
            <person name="Rohde M."/>
            <person name="Galperin M.Y."/>
            <person name="Jogler C."/>
        </authorList>
    </citation>
    <scope>NUCLEOTIDE SEQUENCE [LARGE SCALE GENOMIC DNA]</scope>
    <source>
        <strain evidence="4 5">Mal4</strain>
    </source>
</reference>
<comment type="subcellular location">
    <subcellularLocation>
        <location evidence="2">Cytoplasm</location>
    </subcellularLocation>
</comment>
<dbReference type="CDD" id="cd01335">
    <property type="entry name" value="Radical_SAM"/>
    <property type="match status" value="1"/>
</dbReference>
<dbReference type="InterPro" id="IPR010723">
    <property type="entry name" value="HemN_C"/>
</dbReference>